<dbReference type="PANTHER" id="PTHR45642:SF139">
    <property type="entry name" value="SGNH HYDROLASE-TYPE ESTERASE DOMAIN-CONTAINING PROTEIN"/>
    <property type="match status" value="1"/>
</dbReference>
<dbReference type="AlphaFoldDB" id="A0AAV5L140"/>
<accession>A0AAV5L140</accession>
<evidence type="ECO:0000256" key="1">
    <source>
        <dbReference type="ARBA" id="ARBA00022729"/>
    </source>
</evidence>
<dbReference type="EMBL" id="BPVZ01000089">
    <property type="protein sequence ID" value="GKV30874.1"/>
    <property type="molecule type" value="Genomic_DNA"/>
</dbReference>
<dbReference type="PANTHER" id="PTHR45642">
    <property type="entry name" value="GDSL ESTERASE/LIPASE EXL3"/>
    <property type="match status" value="1"/>
</dbReference>
<name>A0AAV5L140_9ROSI</name>
<evidence type="ECO:0000256" key="2">
    <source>
        <dbReference type="SAM" id="SignalP"/>
    </source>
</evidence>
<organism evidence="3 4">
    <name type="scientific">Rubroshorea leprosula</name>
    <dbReference type="NCBI Taxonomy" id="152421"/>
    <lineage>
        <taxon>Eukaryota</taxon>
        <taxon>Viridiplantae</taxon>
        <taxon>Streptophyta</taxon>
        <taxon>Embryophyta</taxon>
        <taxon>Tracheophyta</taxon>
        <taxon>Spermatophyta</taxon>
        <taxon>Magnoliopsida</taxon>
        <taxon>eudicotyledons</taxon>
        <taxon>Gunneridae</taxon>
        <taxon>Pentapetalae</taxon>
        <taxon>rosids</taxon>
        <taxon>malvids</taxon>
        <taxon>Malvales</taxon>
        <taxon>Dipterocarpaceae</taxon>
        <taxon>Rubroshorea</taxon>
    </lineage>
</organism>
<feature type="chain" id="PRO_5043551520" description="GDSL esterase/lipase" evidence="2">
    <location>
        <begin position="21"/>
        <end position="140"/>
    </location>
</feature>
<evidence type="ECO:0000313" key="3">
    <source>
        <dbReference type="EMBL" id="GKV30874.1"/>
    </source>
</evidence>
<dbReference type="Gene3D" id="3.40.50.1110">
    <property type="entry name" value="SGNH hydrolase"/>
    <property type="match status" value="1"/>
</dbReference>
<protein>
    <recommendedName>
        <fullName evidence="5">GDSL esterase/lipase</fullName>
    </recommendedName>
</protein>
<sequence>MGVMLGYSIPFLFLTLFATANPFNSAVHGGICTESKKSTLLIVFGDSFFDVGYGNEELCLPSKGQPYGKSLDLQQVAPGRFSDGLLVPDYIAKHLGLDNNGRIASYKHNLDIQQTLLGQGKGYASLSFAMAGAGVKQSRR</sequence>
<evidence type="ECO:0000313" key="4">
    <source>
        <dbReference type="Proteomes" id="UP001054252"/>
    </source>
</evidence>
<reference evidence="3 4" key="1">
    <citation type="journal article" date="2021" name="Commun. Biol.">
        <title>The genome of Shorea leprosula (Dipterocarpaceae) highlights the ecological relevance of drought in aseasonal tropical rainforests.</title>
        <authorList>
            <person name="Ng K.K.S."/>
            <person name="Kobayashi M.J."/>
            <person name="Fawcett J.A."/>
            <person name="Hatakeyama M."/>
            <person name="Paape T."/>
            <person name="Ng C.H."/>
            <person name="Ang C.C."/>
            <person name="Tnah L.H."/>
            <person name="Lee C.T."/>
            <person name="Nishiyama T."/>
            <person name="Sese J."/>
            <person name="O'Brien M.J."/>
            <person name="Copetti D."/>
            <person name="Mohd Noor M.I."/>
            <person name="Ong R.C."/>
            <person name="Putra M."/>
            <person name="Sireger I.Z."/>
            <person name="Indrioko S."/>
            <person name="Kosugi Y."/>
            <person name="Izuno A."/>
            <person name="Isagi Y."/>
            <person name="Lee S.L."/>
            <person name="Shimizu K.K."/>
        </authorList>
    </citation>
    <scope>NUCLEOTIDE SEQUENCE [LARGE SCALE GENOMIC DNA]</scope>
    <source>
        <strain evidence="3">214</strain>
    </source>
</reference>
<dbReference type="Proteomes" id="UP001054252">
    <property type="component" value="Unassembled WGS sequence"/>
</dbReference>
<keyword evidence="1 2" id="KW-0732">Signal</keyword>
<feature type="signal peptide" evidence="2">
    <location>
        <begin position="1"/>
        <end position="20"/>
    </location>
</feature>
<dbReference type="InterPro" id="IPR036514">
    <property type="entry name" value="SGNH_hydro_sf"/>
</dbReference>
<comment type="caution">
    <text evidence="3">The sequence shown here is derived from an EMBL/GenBank/DDBJ whole genome shotgun (WGS) entry which is preliminary data.</text>
</comment>
<proteinExistence type="predicted"/>
<evidence type="ECO:0008006" key="5">
    <source>
        <dbReference type="Google" id="ProtNLM"/>
    </source>
</evidence>
<gene>
    <name evidence="3" type="ORF">SLEP1_g39646</name>
</gene>
<keyword evidence="4" id="KW-1185">Reference proteome</keyword>
<dbReference type="InterPro" id="IPR050592">
    <property type="entry name" value="GDSL_lipolytic_enzyme"/>
</dbReference>